<dbReference type="Proteomes" id="UP000016960">
    <property type="component" value="Unassembled WGS sequence"/>
</dbReference>
<evidence type="ECO:0000256" key="1">
    <source>
        <dbReference type="SAM" id="SignalP"/>
    </source>
</evidence>
<organism evidence="2 3">
    <name type="scientific">Rubidibacter lacunae KORDI 51-2</name>
    <dbReference type="NCBI Taxonomy" id="582515"/>
    <lineage>
        <taxon>Bacteria</taxon>
        <taxon>Bacillati</taxon>
        <taxon>Cyanobacteriota</taxon>
        <taxon>Cyanophyceae</taxon>
        <taxon>Oscillatoriophycideae</taxon>
        <taxon>Chroococcales</taxon>
        <taxon>Aphanothecaceae</taxon>
        <taxon>Rubidibacter</taxon>
    </lineage>
</organism>
<dbReference type="STRING" id="582515.KR51_00020500"/>
<feature type="signal peptide" evidence="1">
    <location>
        <begin position="1"/>
        <end position="24"/>
    </location>
</feature>
<dbReference type="OrthoDB" id="468251at2"/>
<proteinExistence type="predicted"/>
<reference evidence="2 3" key="1">
    <citation type="submission" date="2013-05" db="EMBL/GenBank/DDBJ databases">
        <title>Draft genome sequence of Rubidibacter lacunae KORDI 51-2.</title>
        <authorList>
            <person name="Choi D.H."/>
            <person name="Noh J.H."/>
            <person name="Kwon K.-K."/>
            <person name="Lee J.-H."/>
            <person name="Ryu J.-Y."/>
        </authorList>
    </citation>
    <scope>NUCLEOTIDE SEQUENCE [LARGE SCALE GENOMIC DNA]</scope>
    <source>
        <strain evidence="2 3">KORDI 51-2</strain>
    </source>
</reference>
<dbReference type="EMBL" id="ASSJ01000049">
    <property type="protein sequence ID" value="ERN41473.1"/>
    <property type="molecule type" value="Genomic_DNA"/>
</dbReference>
<dbReference type="RefSeq" id="WP_022607041.1">
    <property type="nucleotide sequence ID" value="NZ_ASSJ01000049.1"/>
</dbReference>
<dbReference type="eggNOG" id="COG3659">
    <property type="taxonomic scope" value="Bacteria"/>
</dbReference>
<name>U5DA66_9CHRO</name>
<evidence type="ECO:0000313" key="3">
    <source>
        <dbReference type="Proteomes" id="UP000016960"/>
    </source>
</evidence>
<feature type="chain" id="PRO_5004659059" evidence="1">
    <location>
        <begin position="25"/>
        <end position="89"/>
    </location>
</feature>
<keyword evidence="3" id="KW-1185">Reference proteome</keyword>
<sequence>MQTFKVLPAFILWAVMASETFARATPAASEAVSPDCLVDDPDGSVREDRALTRAEFAAGLDACLQWLEERVGQPSNAGVTRADLEDVQR</sequence>
<dbReference type="AlphaFoldDB" id="U5DA66"/>
<keyword evidence="1" id="KW-0732">Signal</keyword>
<protein>
    <submittedName>
        <fullName evidence="2">Uncharacterized protein</fullName>
    </submittedName>
</protein>
<evidence type="ECO:0000313" key="2">
    <source>
        <dbReference type="EMBL" id="ERN41473.1"/>
    </source>
</evidence>
<accession>U5DA66</accession>
<gene>
    <name evidence="2" type="ORF">KR51_00020500</name>
</gene>
<dbReference type="InParanoid" id="U5DA66"/>
<comment type="caution">
    <text evidence="2">The sequence shown here is derived from an EMBL/GenBank/DDBJ whole genome shotgun (WGS) entry which is preliminary data.</text>
</comment>